<name>A0AC35FT56_9BILA</name>
<dbReference type="WBParaSite" id="PS1159_v2.g2052.t3">
    <property type="protein sequence ID" value="PS1159_v2.g2052.t3"/>
    <property type="gene ID" value="PS1159_v2.g2052"/>
</dbReference>
<dbReference type="Proteomes" id="UP000887580">
    <property type="component" value="Unplaced"/>
</dbReference>
<protein>
    <submittedName>
        <fullName evidence="2">Fork-head domain-containing protein</fullName>
    </submittedName>
</protein>
<evidence type="ECO:0000313" key="1">
    <source>
        <dbReference type="Proteomes" id="UP000887580"/>
    </source>
</evidence>
<reference evidence="2" key="1">
    <citation type="submission" date="2022-11" db="UniProtKB">
        <authorList>
            <consortium name="WormBaseParasite"/>
        </authorList>
    </citation>
    <scope>IDENTIFICATION</scope>
</reference>
<organism evidence="1 2">
    <name type="scientific">Panagrolaimus sp. PS1159</name>
    <dbReference type="NCBI Taxonomy" id="55785"/>
    <lineage>
        <taxon>Eukaryota</taxon>
        <taxon>Metazoa</taxon>
        <taxon>Ecdysozoa</taxon>
        <taxon>Nematoda</taxon>
        <taxon>Chromadorea</taxon>
        <taxon>Rhabditida</taxon>
        <taxon>Tylenchina</taxon>
        <taxon>Panagrolaimomorpha</taxon>
        <taxon>Panagrolaimoidea</taxon>
        <taxon>Panagrolaimidae</taxon>
        <taxon>Panagrolaimus</taxon>
    </lineage>
</organism>
<proteinExistence type="predicted"/>
<sequence>MFDDDGHFLGIGLSESLDGVFPDEILNGFNEDFNCNIDDIMNDCSSINTNSVDCYFPTENVQTEFLDDIKEEVDFSKVKTEKSSSSKKPYIKQPKREPEECKNGYCKPNYPYSCLISLALKNSTDGQLSVADIYSFVCLALKNSSDGQLSVSDIYSFVCENFPFFEYANPGWKNSIRHNLSLNKNFLKIEQDKNGARKSCLWQFNPEKMEKVEQELNKYDKNEIQKSLRCPEDYFPIMSGEKEDYFPIMSGEKGMPPVSRRVKTPDFANESNDNTPKIMKQVVDYFSDATADQRSKQTVRQVAEQALNKLLKVKSEPTTHHPRVLQPVTSKSSVSRRQNIASTSYESSHSSSSDSNFSQKDYLYCHVEYAGSHELQYGENETDENLREFFDFSSYETQAETTPPDENVFPSSMSLSNFSLNGNPFRPFRCDGSVSIRPMKRPANPNLRPLGTIKDGQFISSSSKLLRLENDYDVSESKENMLI</sequence>
<evidence type="ECO:0000313" key="2">
    <source>
        <dbReference type="WBParaSite" id="PS1159_v2.g2052.t3"/>
    </source>
</evidence>
<accession>A0AC35FT56</accession>